<evidence type="ECO:0000313" key="2">
    <source>
        <dbReference type="EMBL" id="MED1201785.1"/>
    </source>
</evidence>
<gene>
    <name evidence="2" type="ORF">P4T90_01635</name>
</gene>
<keyword evidence="3" id="KW-1185">Reference proteome</keyword>
<feature type="transmembrane region" description="Helical" evidence="1">
    <location>
        <begin position="89"/>
        <end position="113"/>
    </location>
</feature>
<feature type="transmembrane region" description="Helical" evidence="1">
    <location>
        <begin position="32"/>
        <end position="52"/>
    </location>
</feature>
<name>A0ABU6MBA6_9BACI</name>
<organism evidence="2 3">
    <name type="scientific">Heyndrickxia acidicola</name>
    <dbReference type="NCBI Taxonomy" id="209389"/>
    <lineage>
        <taxon>Bacteria</taxon>
        <taxon>Bacillati</taxon>
        <taxon>Bacillota</taxon>
        <taxon>Bacilli</taxon>
        <taxon>Bacillales</taxon>
        <taxon>Bacillaceae</taxon>
        <taxon>Heyndrickxia</taxon>
    </lineage>
</organism>
<comment type="caution">
    <text evidence="2">The sequence shown here is derived from an EMBL/GenBank/DDBJ whole genome shotgun (WGS) entry which is preliminary data.</text>
</comment>
<feature type="transmembrane region" description="Helical" evidence="1">
    <location>
        <begin position="6"/>
        <end position="25"/>
    </location>
</feature>
<dbReference type="CDD" id="cd21416">
    <property type="entry name" value="HDC_protein"/>
    <property type="match status" value="1"/>
</dbReference>
<sequence>MMNPVYASLIILGVIAIGEIVSIVTRAKVPSLLVAMVGVFILFKTGVVPSSIIQASTFAVIGAVLTPALLVHMGTLIPMKVMKSQYKAVLITLLGLAFAVLLMLLIVPIFFGYKTAVAGAGPMTGGIIAYLLTADALKNAGFAALIVIPVIVLTLHSVVGMPLTAFLLRRHAANLRRTMDAGTYTAADAATADMLEAESGRTETKKRSLIPERFQQSSFVLLFMIFIGSALSVTMQGLTGISYSLWGLLIGILGSYLGFYPQKVLEKANGFSIAMVGVVFTVLSSIAAVTIKSIISVLPAVALIIVVGSIGLVLGGYLGSKLFKWDPNKGIAVALTAMYGFPGDFLISKEVSRSMGRTKEEEDQILGEILPPMLIGGFTSVTIGSVIIASILVKTL</sequence>
<evidence type="ECO:0000313" key="3">
    <source>
        <dbReference type="Proteomes" id="UP001341444"/>
    </source>
</evidence>
<keyword evidence="1" id="KW-0472">Membrane</keyword>
<feature type="transmembrane region" description="Helical" evidence="1">
    <location>
        <begin position="58"/>
        <end position="77"/>
    </location>
</feature>
<dbReference type="Proteomes" id="UP001341444">
    <property type="component" value="Unassembled WGS sequence"/>
</dbReference>
<keyword evidence="1" id="KW-1133">Transmembrane helix</keyword>
<dbReference type="EMBL" id="JARMAB010000003">
    <property type="protein sequence ID" value="MED1201785.1"/>
    <property type="molecule type" value="Genomic_DNA"/>
</dbReference>
<feature type="transmembrane region" description="Helical" evidence="1">
    <location>
        <begin position="271"/>
        <end position="291"/>
    </location>
</feature>
<feature type="transmembrane region" description="Helical" evidence="1">
    <location>
        <begin position="330"/>
        <end position="349"/>
    </location>
</feature>
<reference evidence="2 3" key="1">
    <citation type="submission" date="2023-03" db="EMBL/GenBank/DDBJ databases">
        <title>Bacillus Genome Sequencing.</title>
        <authorList>
            <person name="Dunlap C."/>
        </authorList>
    </citation>
    <scope>NUCLEOTIDE SEQUENCE [LARGE SCALE GENOMIC DNA]</scope>
    <source>
        <strain evidence="2 3">B-23453</strain>
    </source>
</reference>
<accession>A0ABU6MBA6</accession>
<feature type="transmembrane region" description="Helical" evidence="1">
    <location>
        <begin position="241"/>
        <end position="259"/>
    </location>
</feature>
<dbReference type="InterPro" id="IPR049576">
    <property type="entry name" value="HDC-like"/>
</dbReference>
<feature type="transmembrane region" description="Helical" evidence="1">
    <location>
        <begin position="369"/>
        <end position="393"/>
    </location>
</feature>
<dbReference type="RefSeq" id="WP_066268414.1">
    <property type="nucleotide sequence ID" value="NZ_JARMAB010000003.1"/>
</dbReference>
<feature type="transmembrane region" description="Helical" evidence="1">
    <location>
        <begin position="297"/>
        <end position="318"/>
    </location>
</feature>
<keyword evidence="1" id="KW-0812">Transmembrane</keyword>
<feature type="transmembrane region" description="Helical" evidence="1">
    <location>
        <begin position="217"/>
        <end position="235"/>
    </location>
</feature>
<feature type="transmembrane region" description="Helical" evidence="1">
    <location>
        <begin position="140"/>
        <end position="168"/>
    </location>
</feature>
<protein>
    <recommendedName>
        <fullName evidence="4">Integral membrane protein</fullName>
    </recommendedName>
</protein>
<proteinExistence type="predicted"/>
<evidence type="ECO:0008006" key="4">
    <source>
        <dbReference type="Google" id="ProtNLM"/>
    </source>
</evidence>
<evidence type="ECO:0000256" key="1">
    <source>
        <dbReference type="SAM" id="Phobius"/>
    </source>
</evidence>